<keyword evidence="2" id="KW-1185">Reference proteome</keyword>
<dbReference type="EMBL" id="JUEU01000040">
    <property type="protein sequence ID" value="KOP60738.1"/>
    <property type="molecule type" value="Genomic_DNA"/>
</dbReference>
<organism evidence="1 2">
    <name type="scientific">Pseudomonas coronafaciens pv. porri</name>
    <dbReference type="NCBI Taxonomy" id="83964"/>
    <lineage>
        <taxon>Bacteria</taxon>
        <taxon>Pseudomonadati</taxon>
        <taxon>Pseudomonadota</taxon>
        <taxon>Gammaproteobacteria</taxon>
        <taxon>Pseudomonadales</taxon>
        <taxon>Pseudomonadaceae</taxon>
        <taxon>Pseudomonas</taxon>
        <taxon>Pseudomonas coronafaciens</taxon>
    </lineage>
</organism>
<accession>A0ABR5JT94</accession>
<gene>
    <name evidence="1" type="ORF">OX90_04535</name>
</gene>
<dbReference type="Proteomes" id="UP000037201">
    <property type="component" value="Unassembled WGS sequence"/>
</dbReference>
<sequence length="66" mass="7581">MFIKYGRQHFLSVNQFYSSGKSRSAIFTIWKTIATISQAFMKTIEDAIFLVGAQSKVKRKYDTVVP</sequence>
<name>A0ABR5JT94_9PSED</name>
<reference evidence="1 2" key="2">
    <citation type="submission" date="2015-09" db="EMBL/GenBank/DDBJ databases">
        <title>Genome analysis of Pseudomonas syringae pv. porri LMG.</title>
        <authorList>
            <person name="Rombouts S."/>
        </authorList>
    </citation>
    <scope>NUCLEOTIDE SEQUENCE [LARGE SCALE GENOMIC DNA]</scope>
    <source>
        <strain evidence="1 2">LMG 28496</strain>
    </source>
</reference>
<evidence type="ECO:0000313" key="2">
    <source>
        <dbReference type="Proteomes" id="UP000037201"/>
    </source>
</evidence>
<proteinExistence type="predicted"/>
<evidence type="ECO:0000313" key="1">
    <source>
        <dbReference type="EMBL" id="KOP60738.1"/>
    </source>
</evidence>
<reference evidence="1 2" key="1">
    <citation type="submission" date="2014-12" db="EMBL/GenBank/DDBJ databases">
        <authorList>
            <person name="Baeyen S."/>
        </authorList>
    </citation>
    <scope>NUCLEOTIDE SEQUENCE [LARGE SCALE GENOMIC DNA]</scope>
    <source>
        <strain evidence="1 2">LMG 28496</strain>
    </source>
</reference>
<protein>
    <submittedName>
        <fullName evidence="1">Uncharacterized protein</fullName>
    </submittedName>
</protein>
<comment type="caution">
    <text evidence="1">The sequence shown here is derived from an EMBL/GenBank/DDBJ whole genome shotgun (WGS) entry which is preliminary data.</text>
</comment>